<keyword evidence="1" id="KW-0812">Transmembrane</keyword>
<keyword evidence="1" id="KW-0472">Membrane</keyword>
<feature type="transmembrane region" description="Helical" evidence="1">
    <location>
        <begin position="103"/>
        <end position="120"/>
    </location>
</feature>
<organism evidence="2 3">
    <name type="scientific">Pseudoalteromonas ulvae</name>
    <dbReference type="NCBI Taxonomy" id="107327"/>
    <lineage>
        <taxon>Bacteria</taxon>
        <taxon>Pseudomonadati</taxon>
        <taxon>Pseudomonadota</taxon>
        <taxon>Gammaproteobacteria</taxon>
        <taxon>Alteromonadales</taxon>
        <taxon>Pseudoalteromonadaceae</taxon>
        <taxon>Pseudoalteromonas</taxon>
    </lineage>
</organism>
<evidence type="ECO:0000313" key="2">
    <source>
        <dbReference type="EMBL" id="OUL58630.1"/>
    </source>
</evidence>
<dbReference type="InterPro" id="IPR007359">
    <property type="entry name" value="SigmaE_reg_RseC_MucC"/>
</dbReference>
<proteinExistence type="predicted"/>
<sequence>MIEQTLTVKATNGLVAFLLPEEKKACEGCNGKCGSQVFAKLFDTKKADFEYKFDVPLSVGQKVVLALDERHLVKTSLMIYLLPLLFAISSAIFAAEVMQWVEFYQILLAALGGFVGYLIAKSHLRSVKHHIEVVKIYPNSLPVTQIDGD</sequence>
<comment type="caution">
    <text evidence="2">The sequence shown here is derived from an EMBL/GenBank/DDBJ whole genome shotgun (WGS) entry which is preliminary data.</text>
</comment>
<dbReference type="EMBL" id="MWPV01000002">
    <property type="protein sequence ID" value="OUL58630.1"/>
    <property type="molecule type" value="Genomic_DNA"/>
</dbReference>
<evidence type="ECO:0000256" key="1">
    <source>
        <dbReference type="SAM" id="Phobius"/>
    </source>
</evidence>
<dbReference type="PIRSF" id="PIRSF004923">
    <property type="entry name" value="RseC"/>
    <property type="match status" value="1"/>
</dbReference>
<evidence type="ECO:0000313" key="3">
    <source>
        <dbReference type="Proteomes" id="UP000194841"/>
    </source>
</evidence>
<keyword evidence="3" id="KW-1185">Reference proteome</keyword>
<dbReference type="PANTHER" id="PTHR35867">
    <property type="entry name" value="PROTEIN RSEC"/>
    <property type="match status" value="1"/>
</dbReference>
<dbReference type="PANTHER" id="PTHR35867:SF1">
    <property type="entry name" value="PROTEIN RSEC"/>
    <property type="match status" value="1"/>
</dbReference>
<dbReference type="OrthoDB" id="6299046at2"/>
<protein>
    <submittedName>
        <fullName evidence="2">Regulator</fullName>
    </submittedName>
</protein>
<keyword evidence="1" id="KW-1133">Transmembrane helix</keyword>
<name>A0A244CSN2_PSEDV</name>
<feature type="transmembrane region" description="Helical" evidence="1">
    <location>
        <begin position="77"/>
        <end position="97"/>
    </location>
</feature>
<accession>A0A244CSN2</accession>
<dbReference type="AlphaFoldDB" id="A0A244CSN2"/>
<reference evidence="2 3" key="1">
    <citation type="submission" date="2017-02" db="EMBL/GenBank/DDBJ databases">
        <title>Pseudoalteromonas ulvae TC14 Genome.</title>
        <authorList>
            <person name="Molmeret M."/>
        </authorList>
    </citation>
    <scope>NUCLEOTIDE SEQUENCE [LARGE SCALE GENOMIC DNA]</scope>
    <source>
        <strain evidence="2">TC14</strain>
    </source>
</reference>
<dbReference type="Proteomes" id="UP000194841">
    <property type="component" value="Unassembled WGS sequence"/>
</dbReference>
<gene>
    <name evidence="2" type="ORF">B1199_09960</name>
</gene>
<dbReference type="Pfam" id="PF04246">
    <property type="entry name" value="RseC_MucC"/>
    <property type="match status" value="1"/>
</dbReference>
<dbReference type="RefSeq" id="WP_086743932.1">
    <property type="nucleotide sequence ID" value="NZ_MWPV01000002.1"/>
</dbReference>
<dbReference type="InterPro" id="IPR026268">
    <property type="entry name" value="RseC"/>
</dbReference>